<reference evidence="1" key="1">
    <citation type="submission" date="2016-02" db="EMBL/GenBank/DDBJ databases">
        <title>Draft Genome Sequence of Sporotomaculum syntrophicum Strain FB, a Syntrophic Benzoate Degrader.</title>
        <authorList>
            <person name="Nobu M.K."/>
            <person name="Narihiro T."/>
            <person name="Qiu Y.-L."/>
            <person name="Ohashi A."/>
            <person name="Liu W.-T."/>
            <person name="Yuji S."/>
        </authorList>
    </citation>
    <scope>NUCLEOTIDE SEQUENCE</scope>
    <source>
        <strain evidence="1">FB</strain>
    </source>
</reference>
<organism evidence="1 2">
    <name type="scientific">Sporotomaculum syntrophicum</name>
    <dbReference type="NCBI Taxonomy" id="182264"/>
    <lineage>
        <taxon>Bacteria</taxon>
        <taxon>Bacillati</taxon>
        <taxon>Bacillota</taxon>
        <taxon>Clostridia</taxon>
        <taxon>Eubacteriales</taxon>
        <taxon>Desulfallaceae</taxon>
        <taxon>Sporotomaculum</taxon>
    </lineage>
</organism>
<comment type="caution">
    <text evidence="1">The sequence shown here is derived from an EMBL/GenBank/DDBJ whole genome shotgun (WGS) entry which is preliminary data.</text>
</comment>
<accession>A0A9D2WSJ6</accession>
<sequence length="89" mass="9937">MANQAAATSRAKVIRRQMRTPFPRMFSLLMGIRLAAKIKAIKAKKNESLFSKAIPPMVSLIKVDYKAFCSEMPAPLLKGKLYGAFFMQA</sequence>
<protein>
    <submittedName>
        <fullName evidence="1">Uncharacterized protein</fullName>
    </submittedName>
</protein>
<evidence type="ECO:0000313" key="1">
    <source>
        <dbReference type="EMBL" id="KAF1086146.1"/>
    </source>
</evidence>
<dbReference type="AlphaFoldDB" id="A0A9D2WSJ6"/>
<dbReference type="EMBL" id="LSRS01000002">
    <property type="protein sequence ID" value="KAF1086146.1"/>
    <property type="molecule type" value="Genomic_DNA"/>
</dbReference>
<evidence type="ECO:0000313" key="2">
    <source>
        <dbReference type="Proteomes" id="UP000798488"/>
    </source>
</evidence>
<dbReference type="Proteomes" id="UP000798488">
    <property type="component" value="Unassembled WGS sequence"/>
</dbReference>
<keyword evidence="2" id="KW-1185">Reference proteome</keyword>
<name>A0A9D2WSJ6_9FIRM</name>
<gene>
    <name evidence="1" type="ORF">SPSYN_00885</name>
</gene>
<proteinExistence type="predicted"/>